<dbReference type="Proteomes" id="UP000756710">
    <property type="component" value="Unassembled WGS sequence"/>
</dbReference>
<accession>A0A061ACM3</accession>
<keyword evidence="4" id="KW-1185">Reference proteome</keyword>
<evidence type="ECO:0000313" key="4">
    <source>
        <dbReference type="Proteomes" id="UP000756710"/>
    </source>
</evidence>
<evidence type="ECO:0000256" key="1">
    <source>
        <dbReference type="SAM" id="MobiDB-lite"/>
    </source>
</evidence>
<feature type="region of interest" description="Disordered" evidence="1">
    <location>
        <begin position="43"/>
        <end position="62"/>
    </location>
</feature>
<evidence type="ECO:0000313" key="3">
    <source>
        <dbReference type="EMBL" id="MBP2067626.1"/>
    </source>
</evidence>
<reference evidence="2" key="1">
    <citation type="submission" date="2014-05" db="EMBL/GenBank/DDBJ databases">
        <authorList>
            <person name="Horn Fabian"/>
        </authorList>
    </citation>
    <scope>NUCLEOTIDE SEQUENCE</scope>
</reference>
<evidence type="ECO:0000313" key="2">
    <source>
        <dbReference type="EMBL" id="CDR18181.1"/>
    </source>
</evidence>
<name>A0A061ACM3_9ACTN</name>
<gene>
    <name evidence="3" type="ORF">J2Z30_008693</name>
    <name evidence="2" type="ORF">SIRAN77</name>
</gene>
<proteinExistence type="predicted"/>
<dbReference type="RefSeq" id="WP_044582680.1">
    <property type="nucleotide sequence ID" value="NZ_BAABDR010000100.1"/>
</dbReference>
<dbReference type="HOGENOM" id="CLU_155283_0_0_11"/>
<sequence>MARAYGFPPDLLAAQEELHQVAVALTALLEGLPWSVEPHPGFSDPGIWRSRKRPATDGWSEEDQAEVRRLRDRQRELTITVVTHAFWAAFEGPDLVTARMQLKHTHDADASAA</sequence>
<reference evidence="3 4" key="2">
    <citation type="submission" date="2021-03" db="EMBL/GenBank/DDBJ databases">
        <title>Genomic Encyclopedia of Type Strains, Phase IV (KMG-IV): sequencing the most valuable type-strain genomes for metagenomic binning, comparative biology and taxonomic classification.</title>
        <authorList>
            <person name="Goeker M."/>
        </authorList>
    </citation>
    <scope>NUCLEOTIDE SEQUENCE [LARGE SCALE GENOMIC DNA]</scope>
    <source>
        <strain evidence="3 4">DSM 41954</strain>
    </source>
</reference>
<organism evidence="2">
    <name type="scientific">Streptomyces iranensis</name>
    <dbReference type="NCBI Taxonomy" id="576784"/>
    <lineage>
        <taxon>Bacteria</taxon>
        <taxon>Bacillati</taxon>
        <taxon>Actinomycetota</taxon>
        <taxon>Actinomycetes</taxon>
        <taxon>Kitasatosporales</taxon>
        <taxon>Streptomycetaceae</taxon>
        <taxon>Streptomyces</taxon>
        <taxon>Streptomyces violaceusniger group</taxon>
    </lineage>
</organism>
<dbReference type="AlphaFoldDB" id="A0A061ACM3"/>
<dbReference type="GeneID" id="32474341"/>
<protein>
    <submittedName>
        <fullName evidence="2">Uncharacterized protein</fullName>
    </submittedName>
</protein>
<dbReference type="EMBL" id="LK022849">
    <property type="protein sequence ID" value="CDR18181.1"/>
    <property type="molecule type" value="Genomic_DNA"/>
</dbReference>
<dbReference type="EMBL" id="JAGGLR010000032">
    <property type="protein sequence ID" value="MBP2067626.1"/>
    <property type="molecule type" value="Genomic_DNA"/>
</dbReference>